<dbReference type="EMBL" id="JAHESD010000018">
    <property type="protein sequence ID" value="MBT1703645.1"/>
    <property type="molecule type" value="Genomic_DNA"/>
</dbReference>
<reference evidence="1 2" key="1">
    <citation type="submission" date="2021-05" db="EMBL/GenBank/DDBJ databases">
        <title>A Polyphasic approach of four new species of the genus Ohtaekwangia: Ohtaekwangia histidinii sp. nov., Ohtaekwangia cretensis sp. nov., Ohtaekwangia indiensis sp. nov., Ohtaekwangia reichenbachii sp. nov. from diverse environment.</title>
        <authorList>
            <person name="Octaviana S."/>
        </authorList>
    </citation>
    <scope>NUCLEOTIDE SEQUENCE [LARGE SCALE GENOMIC DNA]</scope>
    <source>
        <strain evidence="1 2">PWU20</strain>
    </source>
</reference>
<comment type="caution">
    <text evidence="1">The sequence shown here is derived from an EMBL/GenBank/DDBJ whole genome shotgun (WGS) entry which is preliminary data.</text>
</comment>
<dbReference type="RefSeq" id="WP_254153608.1">
    <property type="nucleotide sequence ID" value="NZ_JAHESD010000018.1"/>
</dbReference>
<proteinExistence type="predicted"/>
<protein>
    <submittedName>
        <fullName evidence="1">Uncharacterized protein</fullName>
    </submittedName>
</protein>
<sequence length="60" mass="6903">MTKSKKIFIAIAILFLILLFYASYDIGSRTTFPGSKSQLKERIKKNYVNEDSLSNQDSIR</sequence>
<evidence type="ECO:0000313" key="2">
    <source>
        <dbReference type="Proteomes" id="UP000772618"/>
    </source>
</evidence>
<name>A0ABS5VQD4_9BACT</name>
<evidence type="ECO:0000313" key="1">
    <source>
        <dbReference type="EMBL" id="MBT1703645.1"/>
    </source>
</evidence>
<accession>A0ABS5VQD4</accession>
<organism evidence="1 2">
    <name type="scientific">Chryseosolibacter indicus</name>
    <dbReference type="NCBI Taxonomy" id="2782351"/>
    <lineage>
        <taxon>Bacteria</taxon>
        <taxon>Pseudomonadati</taxon>
        <taxon>Bacteroidota</taxon>
        <taxon>Cytophagia</taxon>
        <taxon>Cytophagales</taxon>
        <taxon>Chryseotaleaceae</taxon>
        <taxon>Chryseosolibacter</taxon>
    </lineage>
</organism>
<keyword evidence="2" id="KW-1185">Reference proteome</keyword>
<gene>
    <name evidence="1" type="ORF">KK060_10165</name>
</gene>
<dbReference type="Proteomes" id="UP000772618">
    <property type="component" value="Unassembled WGS sequence"/>
</dbReference>